<proteinExistence type="predicted"/>
<dbReference type="Pfam" id="PF22575">
    <property type="entry name" value="Vir1p"/>
    <property type="match status" value="3"/>
</dbReference>
<sequence>MVIESITVMTDNNKEPKDAFVQSLLAALLKISDGGSGNDREKMIFKTLDVLKLVCFEDLEGRLHREQIERIDVFTPILSCDELEHKWDVVASYMAIFSVHRQLQPLITGSIRSWCGLLPSEEISPMNGDDSHKRGFYSIVSQLAEVDVLGPQTFEYLKLNLGPTLVASWTPLWLEWLDERRPVLNDLDLLDKSKVDFYIATCGDEFIKQHVREQKGDPWEHLAFNICLRMVRFPDWIPQSYYRLAIQRVAPAQSEFDSLGFALQVVMEVVDHPELNFFETPHLALLLLHALKRLQKTPSHVLHATLGSLTCVQSLSALINMTQYLLAKFLLNTGEIVRLINLKSQIDVKPDDGSWYKSKPSLFHIPQWFEKSIMPPIPPISKSSLIFKNSASEWEEGSCSMEAVTDLLLDSLSTVCLINERILEEYQQLEIDAMQPDEAVKELSSSILHKLKQNYVELYLIPIMTTLLLSCQLNMMENKLIGNAKAHTLSRLFYFHSVRICEELVRTHGAVGLFYLIEFATKVSSEDLVLQRVCIEILNHIFFHSARSLAKQFCEESPLVKRSLLDYITLWNDGTEAFENFFVQIFKQAQPSIETSRIELDDLIRLLPDGEEILAKSRSRAATGKVHSSQSDALCETESPMPSVTTSLQQSKFNPYSAAPFVPAKKSTRSLLMNAKSKAVTSEFRAINHDGGLPNELTSNQMLTPALLQNTPEVHHTDHLMANTFAEKFSFDLCSSNTHLDSTPKTPNLTTSTLFNSPWNDSPDLHSTPNICKFVNTGKNYILGGHNRVRNNSRAQSIHIDSFDIENYGS</sequence>
<dbReference type="GO" id="GO:0051321">
    <property type="term" value="P:meiotic cell cycle"/>
    <property type="evidence" value="ECO:0007669"/>
    <property type="project" value="InterPro"/>
</dbReference>
<dbReference type="EMBL" id="CP059269">
    <property type="protein sequence ID" value="QLQ79838.1"/>
    <property type="molecule type" value="Genomic_DNA"/>
</dbReference>
<name>A0A7H9HQ28_9SACH</name>
<gene>
    <name evidence="2" type="ORF">HG537_0C04870</name>
</gene>
<dbReference type="GO" id="GO:0045944">
    <property type="term" value="P:positive regulation of transcription by RNA polymerase II"/>
    <property type="evidence" value="ECO:0007669"/>
    <property type="project" value="InterPro"/>
</dbReference>
<reference evidence="2 3" key="1">
    <citation type="submission" date="2020-06" db="EMBL/GenBank/DDBJ databases">
        <title>The yeast mating-type switching endonuclease HO is a domesticated member of an unorthodox homing genetic element family.</title>
        <authorList>
            <person name="Coughlan A.Y."/>
            <person name="Lombardi L."/>
            <person name="Braun-Galleani S."/>
            <person name="Martos A.R."/>
            <person name="Galeote V."/>
            <person name="Bigey F."/>
            <person name="Dequin S."/>
            <person name="Byrne K.P."/>
            <person name="Wolfe K.H."/>
        </authorList>
    </citation>
    <scope>NUCLEOTIDE SEQUENCE [LARGE SCALE GENOMIC DNA]</scope>
    <source>
        <strain evidence="2 3">CBS2947</strain>
    </source>
</reference>
<protein>
    <submittedName>
        <fullName evidence="2">Uncharacterized protein</fullName>
    </submittedName>
</protein>
<feature type="region of interest" description="Disordered" evidence="1">
    <location>
        <begin position="627"/>
        <end position="648"/>
    </location>
</feature>
<evidence type="ECO:0000313" key="2">
    <source>
        <dbReference type="EMBL" id="QLQ79838.1"/>
    </source>
</evidence>
<evidence type="ECO:0000256" key="1">
    <source>
        <dbReference type="SAM" id="MobiDB-lite"/>
    </source>
</evidence>
<dbReference type="AlphaFoldDB" id="A0A7H9HQ28"/>
<dbReference type="OrthoDB" id="4069217at2759"/>
<keyword evidence="3" id="KW-1185">Reference proteome</keyword>
<dbReference type="InterPro" id="IPR054776">
    <property type="entry name" value="VIR1_yeast"/>
</dbReference>
<organism evidence="2 3">
    <name type="scientific">Torulaspora globosa</name>
    <dbReference type="NCBI Taxonomy" id="48254"/>
    <lineage>
        <taxon>Eukaryota</taxon>
        <taxon>Fungi</taxon>
        <taxon>Dikarya</taxon>
        <taxon>Ascomycota</taxon>
        <taxon>Saccharomycotina</taxon>
        <taxon>Saccharomycetes</taxon>
        <taxon>Saccharomycetales</taxon>
        <taxon>Saccharomycetaceae</taxon>
        <taxon>Torulaspora</taxon>
    </lineage>
</organism>
<accession>A0A7H9HQ28</accession>
<evidence type="ECO:0000313" key="3">
    <source>
        <dbReference type="Proteomes" id="UP000510647"/>
    </source>
</evidence>
<dbReference type="Proteomes" id="UP000510647">
    <property type="component" value="Chromosome 3"/>
</dbReference>